<accession>A0A1D3PAM6</accession>
<evidence type="ECO:0000313" key="2">
    <source>
        <dbReference type="EMBL" id="SCN12150.1"/>
    </source>
</evidence>
<gene>
    <name evidence="2" type="primary">PmUG01_08027500</name>
    <name evidence="2" type="ORF">PMUG01_08027500</name>
</gene>
<evidence type="ECO:0000256" key="1">
    <source>
        <dbReference type="SAM" id="Phobius"/>
    </source>
</evidence>
<organism evidence="2 3">
    <name type="scientific">Plasmodium malariae</name>
    <dbReference type="NCBI Taxonomy" id="5858"/>
    <lineage>
        <taxon>Eukaryota</taxon>
        <taxon>Sar</taxon>
        <taxon>Alveolata</taxon>
        <taxon>Apicomplexa</taxon>
        <taxon>Aconoidasida</taxon>
        <taxon>Haemosporida</taxon>
        <taxon>Plasmodiidae</taxon>
        <taxon>Plasmodium</taxon>
        <taxon>Plasmodium (Plasmodium)</taxon>
    </lineage>
</organism>
<feature type="transmembrane region" description="Helical" evidence="1">
    <location>
        <begin position="69"/>
        <end position="94"/>
    </location>
</feature>
<feature type="transmembrane region" description="Helical" evidence="1">
    <location>
        <begin position="43"/>
        <end position="62"/>
    </location>
</feature>
<proteinExistence type="predicted"/>
<feature type="transmembrane region" description="Helical" evidence="1">
    <location>
        <begin position="12"/>
        <end position="37"/>
    </location>
</feature>
<protein>
    <submittedName>
        <fullName evidence="2">Uncharacterized protein</fullName>
    </submittedName>
</protein>
<evidence type="ECO:0000313" key="3">
    <source>
        <dbReference type="Proteomes" id="UP000219813"/>
    </source>
</evidence>
<reference evidence="2 3" key="1">
    <citation type="submission" date="2016-06" db="EMBL/GenBank/DDBJ databases">
        <authorList>
            <consortium name="Pathogen Informatics"/>
        </authorList>
    </citation>
    <scope>NUCLEOTIDE SEQUENCE [LARGE SCALE GENOMIC DNA]</scope>
</reference>
<dbReference type="EMBL" id="LT594629">
    <property type="protein sequence ID" value="SCN12150.1"/>
    <property type="molecule type" value="Genomic_DNA"/>
</dbReference>
<feature type="transmembrane region" description="Helical" evidence="1">
    <location>
        <begin position="106"/>
        <end position="126"/>
    </location>
</feature>
<dbReference type="GeneID" id="39868257"/>
<name>A0A1D3PAM6_PLAMA</name>
<dbReference type="OMA" id="TGWEFKN"/>
<keyword evidence="1" id="KW-0812">Transmembrane</keyword>
<keyword evidence="3" id="KW-1185">Reference proteome</keyword>
<dbReference type="RefSeq" id="XP_028861121.1">
    <property type="nucleotide sequence ID" value="XM_029004431.1"/>
</dbReference>
<dbReference type="Proteomes" id="UP000219813">
    <property type="component" value="Chromosome 8"/>
</dbReference>
<keyword evidence="1" id="KW-0472">Membrane</keyword>
<sequence length="171" mass="19179">MAVWGKLSKCCCFPLAGGCTAAAIFHFIACLACIFTSEQNYKVWTVVSSGLLGCLIVLGLILKNFIIFYIVAIFTAINVCFYVVALVFLIIALFAVTEISIQSKVFIIFIIFALLVGEAFFLNLYLSICKVFKAGGTGWEFKNYMEIENDMQKEKKKKEKEDAMKHNDYNA</sequence>
<keyword evidence="1" id="KW-1133">Transmembrane helix</keyword>
<dbReference type="KEGG" id="pmal:PMUG01_08027500"/>
<dbReference type="AlphaFoldDB" id="A0A1D3PAM6"/>
<dbReference type="VEuPathDB" id="PlasmoDB:PmUG01_08027500"/>
<dbReference type="OrthoDB" id="377829at2759"/>